<feature type="domain" description="G-protein coupled receptors family 1 profile" evidence="6">
    <location>
        <begin position="23"/>
        <end position="234"/>
    </location>
</feature>
<keyword evidence="4 5" id="KW-0472">Membrane</keyword>
<dbReference type="Pfam" id="PF10323">
    <property type="entry name" value="7TM_GPCR_Srv"/>
    <property type="match status" value="1"/>
</dbReference>
<evidence type="ECO:0000256" key="1">
    <source>
        <dbReference type="ARBA" id="ARBA00004370"/>
    </source>
</evidence>
<evidence type="ECO:0000256" key="5">
    <source>
        <dbReference type="SAM" id="Phobius"/>
    </source>
</evidence>
<feature type="transmembrane region" description="Helical" evidence="5">
    <location>
        <begin position="12"/>
        <end position="31"/>
    </location>
</feature>
<feature type="transmembrane region" description="Helical" evidence="5">
    <location>
        <begin position="127"/>
        <end position="149"/>
    </location>
</feature>
<feature type="transmembrane region" description="Helical" evidence="5">
    <location>
        <begin position="216"/>
        <end position="236"/>
    </location>
</feature>
<evidence type="ECO:0000313" key="8">
    <source>
        <dbReference type="WBParaSite" id="PTRK_0001030700.1"/>
    </source>
</evidence>
<dbReference type="WBParaSite" id="PTRK_0001030700.1">
    <property type="protein sequence ID" value="PTRK_0001030700.1"/>
    <property type="gene ID" value="PTRK_0001030700"/>
</dbReference>
<evidence type="ECO:0000256" key="3">
    <source>
        <dbReference type="ARBA" id="ARBA00022989"/>
    </source>
</evidence>
<evidence type="ECO:0000256" key="2">
    <source>
        <dbReference type="ARBA" id="ARBA00022692"/>
    </source>
</evidence>
<dbReference type="STRING" id="131310.A0A0N4ZP46"/>
<dbReference type="AlphaFoldDB" id="A0A0N4ZP46"/>
<protein>
    <submittedName>
        <fullName evidence="8">G_PROTEIN_RECEP_F1_2 domain-containing protein</fullName>
    </submittedName>
</protein>
<feature type="transmembrane region" description="Helical" evidence="5">
    <location>
        <begin position="268"/>
        <end position="289"/>
    </location>
</feature>
<organism evidence="7 8">
    <name type="scientific">Parastrongyloides trichosuri</name>
    <name type="common">Possum-specific nematode worm</name>
    <dbReference type="NCBI Taxonomy" id="131310"/>
    <lineage>
        <taxon>Eukaryota</taxon>
        <taxon>Metazoa</taxon>
        <taxon>Ecdysozoa</taxon>
        <taxon>Nematoda</taxon>
        <taxon>Chromadorea</taxon>
        <taxon>Rhabditida</taxon>
        <taxon>Tylenchina</taxon>
        <taxon>Panagrolaimomorpha</taxon>
        <taxon>Strongyloidoidea</taxon>
        <taxon>Strongyloididae</taxon>
        <taxon>Parastrongyloides</taxon>
    </lineage>
</organism>
<evidence type="ECO:0000259" key="6">
    <source>
        <dbReference type="PROSITE" id="PS50262"/>
    </source>
</evidence>
<keyword evidence="7" id="KW-1185">Reference proteome</keyword>
<dbReference type="PROSITE" id="PS50262">
    <property type="entry name" value="G_PROTEIN_RECEP_F1_2"/>
    <property type="match status" value="1"/>
</dbReference>
<dbReference type="PANTHER" id="PTHR31552">
    <property type="entry name" value="SERPENTINE RECEPTOR CLASS GAMMA"/>
    <property type="match status" value="1"/>
</dbReference>
<dbReference type="PANTHER" id="PTHR31552:SF8">
    <property type="entry name" value="SERPENTINE RECEPTOR CLASS GAMMA"/>
    <property type="match status" value="1"/>
</dbReference>
<name>A0A0N4ZP46_PARTI</name>
<feature type="transmembrane region" description="Helical" evidence="5">
    <location>
        <begin position="86"/>
        <end position="107"/>
    </location>
</feature>
<keyword evidence="3 5" id="KW-1133">Transmembrane helix</keyword>
<feature type="transmembrane region" description="Helical" evidence="5">
    <location>
        <begin position="43"/>
        <end position="65"/>
    </location>
</feature>
<sequence length="294" mass="35407">MLGYITIIQWTYTLPSLIFYYYFTILLTYEICIKKNHEYNNGFYPLILLKSYADIITITNSFLTLRLPRHSIFSNFYLNNQYLASVQYFETGLTNTIMYIISFLISFNRFIAIKYPLRYSFWFSSKIVKIYILLSILFGFVIGYLIITFKPYYKWNDYIGVYYISFKDKYIGIFTVFYTLFFFLPIAITATIMNLISAYELSKYRKSISIETKKELYLFFYTVINFIAFLIFFLYFSFRSCHIIFNIPILQKIALISAPWIIDIETFGLFYSLLIIWYVLYIFINFLLVRHYGI</sequence>
<dbReference type="CDD" id="cd00637">
    <property type="entry name" value="7tm_classA_rhodopsin-like"/>
    <property type="match status" value="1"/>
</dbReference>
<dbReference type="Gene3D" id="1.20.1070.10">
    <property type="entry name" value="Rhodopsin 7-helix transmembrane proteins"/>
    <property type="match status" value="1"/>
</dbReference>
<accession>A0A0N4ZP46</accession>
<evidence type="ECO:0000256" key="4">
    <source>
        <dbReference type="ARBA" id="ARBA00023136"/>
    </source>
</evidence>
<dbReference type="InterPro" id="IPR019426">
    <property type="entry name" value="7TM_GPCR_serpentine_rcpt_Srv"/>
</dbReference>
<dbReference type="Proteomes" id="UP000038045">
    <property type="component" value="Unplaced"/>
</dbReference>
<dbReference type="GO" id="GO:0016020">
    <property type="term" value="C:membrane"/>
    <property type="evidence" value="ECO:0007669"/>
    <property type="project" value="UniProtKB-SubCell"/>
</dbReference>
<comment type="subcellular location">
    <subcellularLocation>
        <location evidence="1">Membrane</location>
    </subcellularLocation>
</comment>
<dbReference type="InterPro" id="IPR017452">
    <property type="entry name" value="GPCR_Rhodpsn_7TM"/>
</dbReference>
<keyword evidence="2 5" id="KW-0812">Transmembrane</keyword>
<feature type="transmembrane region" description="Helical" evidence="5">
    <location>
        <begin position="170"/>
        <end position="196"/>
    </location>
</feature>
<proteinExistence type="predicted"/>
<evidence type="ECO:0000313" key="7">
    <source>
        <dbReference type="Proteomes" id="UP000038045"/>
    </source>
</evidence>
<reference evidence="8" key="1">
    <citation type="submission" date="2017-02" db="UniProtKB">
        <authorList>
            <consortium name="WormBaseParasite"/>
        </authorList>
    </citation>
    <scope>IDENTIFICATION</scope>
</reference>